<reference evidence="2" key="1">
    <citation type="submission" date="2020-11" db="EMBL/GenBank/DDBJ databases">
        <authorList>
            <consortium name="DOE Joint Genome Institute"/>
            <person name="Ahrendt S."/>
            <person name="Riley R."/>
            <person name="Andreopoulos W."/>
            <person name="Labutti K."/>
            <person name="Pangilinan J."/>
            <person name="Ruiz-Duenas F.J."/>
            <person name="Barrasa J.M."/>
            <person name="Sanchez-Garcia M."/>
            <person name="Camarero S."/>
            <person name="Miyauchi S."/>
            <person name="Serrano A."/>
            <person name="Linde D."/>
            <person name="Babiker R."/>
            <person name="Drula E."/>
            <person name="Ayuso-Fernandez I."/>
            <person name="Pacheco R."/>
            <person name="Padilla G."/>
            <person name="Ferreira P."/>
            <person name="Barriuso J."/>
            <person name="Kellner H."/>
            <person name="Castanera R."/>
            <person name="Alfaro M."/>
            <person name="Ramirez L."/>
            <person name="Pisabarro A.G."/>
            <person name="Kuo A."/>
            <person name="Tritt A."/>
            <person name="Lipzen A."/>
            <person name="He G."/>
            <person name="Yan M."/>
            <person name="Ng V."/>
            <person name="Cullen D."/>
            <person name="Martin F."/>
            <person name="Rosso M.-N."/>
            <person name="Henrissat B."/>
            <person name="Hibbett D."/>
            <person name="Martinez A.T."/>
            <person name="Grigoriev I.V."/>
        </authorList>
    </citation>
    <scope>NUCLEOTIDE SEQUENCE</scope>
    <source>
        <strain evidence="2">CBS 506.95</strain>
    </source>
</reference>
<dbReference type="AlphaFoldDB" id="A0A9P6E656"/>
<evidence type="ECO:0000313" key="2">
    <source>
        <dbReference type="EMBL" id="KAF9523089.1"/>
    </source>
</evidence>
<evidence type="ECO:0000313" key="3">
    <source>
        <dbReference type="Proteomes" id="UP000807306"/>
    </source>
</evidence>
<dbReference type="Proteomes" id="UP000807306">
    <property type="component" value="Unassembled WGS sequence"/>
</dbReference>
<gene>
    <name evidence="2" type="ORF">CPB83DRAFT_863434</name>
</gene>
<keyword evidence="3" id="KW-1185">Reference proteome</keyword>
<feature type="region of interest" description="Disordered" evidence="1">
    <location>
        <begin position="59"/>
        <end position="87"/>
    </location>
</feature>
<protein>
    <submittedName>
        <fullName evidence="2">Uncharacterized protein</fullName>
    </submittedName>
</protein>
<feature type="region of interest" description="Disordered" evidence="1">
    <location>
        <begin position="16"/>
        <end position="43"/>
    </location>
</feature>
<proteinExistence type="predicted"/>
<name>A0A9P6E656_9AGAR</name>
<accession>A0A9P6E656</accession>
<evidence type="ECO:0000256" key="1">
    <source>
        <dbReference type="SAM" id="MobiDB-lite"/>
    </source>
</evidence>
<organism evidence="2 3">
    <name type="scientific">Crepidotus variabilis</name>
    <dbReference type="NCBI Taxonomy" id="179855"/>
    <lineage>
        <taxon>Eukaryota</taxon>
        <taxon>Fungi</taxon>
        <taxon>Dikarya</taxon>
        <taxon>Basidiomycota</taxon>
        <taxon>Agaricomycotina</taxon>
        <taxon>Agaricomycetes</taxon>
        <taxon>Agaricomycetidae</taxon>
        <taxon>Agaricales</taxon>
        <taxon>Agaricineae</taxon>
        <taxon>Crepidotaceae</taxon>
        <taxon>Crepidotus</taxon>
    </lineage>
</organism>
<comment type="caution">
    <text evidence="2">The sequence shown here is derived from an EMBL/GenBank/DDBJ whole genome shotgun (WGS) entry which is preliminary data.</text>
</comment>
<dbReference type="EMBL" id="MU157925">
    <property type="protein sequence ID" value="KAF9523089.1"/>
    <property type="molecule type" value="Genomic_DNA"/>
</dbReference>
<sequence length="201" mass="22951">MPMETNHGAELLQILGSHRETLTPLSSRPGSPMRPPISNRSSDRLNILEYSEQSGRRLSQIFGSSDSGLGARTPARYSPPIEPDQEKGGKLHELMAKPFKSRDAAWREILDKINMTLAYYPNQTEIQTQGVIKGLEDLRDRVNDIIYENSHSSVKRVFNMEAEKGDLQEVNDQYERALHMLKTLIAITSHDELRIFYDRLK</sequence>